<keyword evidence="2" id="KW-0732">Signal</keyword>
<feature type="compositionally biased region" description="Polar residues" evidence="1">
    <location>
        <begin position="32"/>
        <end position="42"/>
    </location>
</feature>
<sequence>MRFYYSTLLSLAFVLSLCLRCPTVWSVASNSIRHNNDSMPNHQSDHDSMAQHSETEGGGKLKMPEFIKKLMRGKQKKKDKKVAQNDAREEQSESESVQNGQNDNSAEIANMLNEMPRWTTSAGTSRNIAESNSPLHGSPPNYNKTASGSRHQRTKSSNPNQQPADYESPRKKGRPEAASDRRRTNSNSDVNHSAQAVGEGTSRHGVRSRGIPRDDTAPQPPPSPARSDRSTDSDRRPSTSRRSAVGRTSSSRRSSAQQDGAGQEPAEPRDAEQRPADGRKSKSELVNEFVESSIKMADSGTKLVRQVASPVLKYIGENLPDSERVVELGLNGANIVGNGLHKSGVIATDVGVSLKEICQYAWPTLCQNSQLYLWPTICVVGRNAWPITSSLAKSGYSSAVWLKPRVGKVAKPTWRFCRKFLARPGYNRLILPLLKKGAKKMADLPEWAESNSEPSEAEDNGTARAEETGTSAAEHGETSSRVWSWTTRMPKAGENEDKGKSEITENRAKSEKPRKKEVPKSENGGKEEEKKPKKKEKAEIIKEKNGKEKQQKKKDIFDQLLQDETDDEEDNWA</sequence>
<evidence type="ECO:0000256" key="1">
    <source>
        <dbReference type="SAM" id="MobiDB-lite"/>
    </source>
</evidence>
<protein>
    <submittedName>
        <fullName evidence="3">Uncharacterized protein</fullName>
    </submittedName>
</protein>
<feature type="compositionally biased region" description="Polar residues" evidence="1">
    <location>
        <begin position="94"/>
        <end position="104"/>
    </location>
</feature>
<feature type="compositionally biased region" description="Basic and acidic residues" evidence="1">
    <location>
        <begin position="491"/>
        <end position="557"/>
    </location>
</feature>
<feature type="compositionally biased region" description="Basic and acidic residues" evidence="1">
    <location>
        <begin position="266"/>
        <end position="285"/>
    </location>
</feature>
<feature type="compositionally biased region" description="Basic and acidic residues" evidence="1">
    <location>
        <begin position="167"/>
        <end position="183"/>
    </location>
</feature>
<name>A0ABD2I1H9_9BILA</name>
<feature type="compositionally biased region" description="Basic and acidic residues" evidence="1">
    <location>
        <begin position="226"/>
        <end position="237"/>
    </location>
</feature>
<accession>A0ABD2I1H9</accession>
<feature type="signal peptide" evidence="2">
    <location>
        <begin position="1"/>
        <end position="26"/>
    </location>
</feature>
<dbReference type="Proteomes" id="UP001620626">
    <property type="component" value="Unassembled WGS sequence"/>
</dbReference>
<feature type="compositionally biased region" description="Polar residues" evidence="1">
    <location>
        <begin position="120"/>
        <end position="163"/>
    </location>
</feature>
<evidence type="ECO:0000313" key="4">
    <source>
        <dbReference type="Proteomes" id="UP001620626"/>
    </source>
</evidence>
<feature type="compositionally biased region" description="Basic and acidic residues" evidence="1">
    <location>
        <begin position="43"/>
        <end position="68"/>
    </location>
</feature>
<keyword evidence="4" id="KW-1185">Reference proteome</keyword>
<feature type="compositionally biased region" description="Basic residues" evidence="1">
    <location>
        <begin position="69"/>
        <end position="80"/>
    </location>
</feature>
<organism evidence="3 4">
    <name type="scientific">Heterodera trifolii</name>
    <dbReference type="NCBI Taxonomy" id="157864"/>
    <lineage>
        <taxon>Eukaryota</taxon>
        <taxon>Metazoa</taxon>
        <taxon>Ecdysozoa</taxon>
        <taxon>Nematoda</taxon>
        <taxon>Chromadorea</taxon>
        <taxon>Rhabditida</taxon>
        <taxon>Tylenchina</taxon>
        <taxon>Tylenchomorpha</taxon>
        <taxon>Tylenchoidea</taxon>
        <taxon>Heteroderidae</taxon>
        <taxon>Heteroderinae</taxon>
        <taxon>Heterodera</taxon>
    </lineage>
</organism>
<feature type="compositionally biased region" description="Basic and acidic residues" evidence="1">
    <location>
        <begin position="81"/>
        <end position="91"/>
    </location>
</feature>
<feature type="compositionally biased region" description="Low complexity" evidence="1">
    <location>
        <begin position="240"/>
        <end position="256"/>
    </location>
</feature>
<feature type="chain" id="PRO_5044862803" evidence="2">
    <location>
        <begin position="27"/>
        <end position="573"/>
    </location>
</feature>
<dbReference type="AlphaFoldDB" id="A0ABD2I1H9"/>
<feature type="region of interest" description="Disordered" evidence="1">
    <location>
        <begin position="444"/>
        <end position="573"/>
    </location>
</feature>
<evidence type="ECO:0000313" key="3">
    <source>
        <dbReference type="EMBL" id="KAL3073116.1"/>
    </source>
</evidence>
<comment type="caution">
    <text evidence="3">The sequence shown here is derived from an EMBL/GenBank/DDBJ whole genome shotgun (WGS) entry which is preliminary data.</text>
</comment>
<feature type="region of interest" description="Disordered" evidence="1">
    <location>
        <begin position="120"/>
        <end position="285"/>
    </location>
</feature>
<feature type="compositionally biased region" description="Polar residues" evidence="1">
    <location>
        <begin position="185"/>
        <end position="194"/>
    </location>
</feature>
<feature type="region of interest" description="Disordered" evidence="1">
    <location>
        <begin position="32"/>
        <end position="104"/>
    </location>
</feature>
<gene>
    <name evidence="3" type="ORF">niasHT_035392</name>
</gene>
<reference evidence="3 4" key="1">
    <citation type="submission" date="2024-10" db="EMBL/GenBank/DDBJ databases">
        <authorList>
            <person name="Kim D."/>
        </authorList>
    </citation>
    <scope>NUCLEOTIDE SEQUENCE [LARGE SCALE GENOMIC DNA]</scope>
    <source>
        <strain evidence="3">BH-2024</strain>
    </source>
</reference>
<dbReference type="EMBL" id="JBICBT010001324">
    <property type="protein sequence ID" value="KAL3073116.1"/>
    <property type="molecule type" value="Genomic_DNA"/>
</dbReference>
<feature type="compositionally biased region" description="Acidic residues" evidence="1">
    <location>
        <begin position="561"/>
        <end position="573"/>
    </location>
</feature>
<evidence type="ECO:0000256" key="2">
    <source>
        <dbReference type="SAM" id="SignalP"/>
    </source>
</evidence>
<proteinExistence type="predicted"/>